<dbReference type="EMBL" id="JBBUTI010000001">
    <property type="protein sequence ID" value="MEK8044770.1"/>
    <property type="molecule type" value="Genomic_DNA"/>
</dbReference>
<dbReference type="InterPro" id="IPR009351">
    <property type="entry name" value="AlkZ-like"/>
</dbReference>
<protein>
    <submittedName>
        <fullName evidence="1">Crosslink repair DNA glycosylase YcaQ family protein</fullName>
    </submittedName>
</protein>
<evidence type="ECO:0000313" key="2">
    <source>
        <dbReference type="Proteomes" id="UP001379945"/>
    </source>
</evidence>
<dbReference type="RefSeq" id="WP_341396931.1">
    <property type="nucleotide sequence ID" value="NZ_JBBUTI010000001.1"/>
</dbReference>
<reference evidence="1 2" key="1">
    <citation type="submission" date="2024-04" db="EMBL/GenBank/DDBJ databases">
        <title>Novel species of the genus Ideonella isolated from streams.</title>
        <authorList>
            <person name="Lu H."/>
        </authorList>
    </citation>
    <scope>NUCLEOTIDE SEQUENCE [LARGE SCALE GENOMIC DNA]</scope>
    <source>
        <strain evidence="1 2">LYT19W</strain>
    </source>
</reference>
<accession>A0ABU9BYU5</accession>
<dbReference type="PANTHER" id="PTHR30528">
    <property type="entry name" value="CYTOPLASMIC PROTEIN"/>
    <property type="match status" value="1"/>
</dbReference>
<keyword evidence="2" id="KW-1185">Reference proteome</keyword>
<dbReference type="Pfam" id="PF06224">
    <property type="entry name" value="AlkZ-like"/>
    <property type="match status" value="1"/>
</dbReference>
<name>A0ABU9BYU5_9BURK</name>
<gene>
    <name evidence="1" type="ORF">AACH00_00260</name>
</gene>
<dbReference type="Proteomes" id="UP001379945">
    <property type="component" value="Unassembled WGS sequence"/>
</dbReference>
<proteinExistence type="predicted"/>
<sequence>MPAPQPHIADLRRHAVARSLLPPTTLKRVIQRLGFVQADPIRAPARAQDLTLRHRVSDYRAGDLEALYPRLGVEEDCLVNYGFLTRTVLPLLHPRTARRAWDATTRAQADEVLAFVRARGPTHPKDVQAAFNHGTVKGYWGADLNASTHLLDGMHYRGMLRVSHRVSGTRVYEAVAHPEVDDSPDARAARADALVALILAKYAPLPARSFSYLVQLLGYGAPHLKVECRAALARARRTLPTVQIDGVDWYWPEGENPRAKRWAVGDEVRLLAPFDPVVWDRGRFELLWGWPYRLEAYTPAPKRLYGHYALPLLWRDAVVGWANVGVKAGGLTVELGYVAGQAPADAAYAAALDDELQRMSTFLGL</sequence>
<evidence type="ECO:0000313" key="1">
    <source>
        <dbReference type="EMBL" id="MEK8044770.1"/>
    </source>
</evidence>
<comment type="caution">
    <text evidence="1">The sequence shown here is derived from an EMBL/GenBank/DDBJ whole genome shotgun (WGS) entry which is preliminary data.</text>
</comment>
<organism evidence="1 2">
    <name type="scientific">Ideonella margarita</name>
    <dbReference type="NCBI Taxonomy" id="2984191"/>
    <lineage>
        <taxon>Bacteria</taxon>
        <taxon>Pseudomonadati</taxon>
        <taxon>Pseudomonadota</taxon>
        <taxon>Betaproteobacteria</taxon>
        <taxon>Burkholderiales</taxon>
        <taxon>Sphaerotilaceae</taxon>
        <taxon>Ideonella</taxon>
    </lineage>
</organism>
<dbReference type="PANTHER" id="PTHR30528:SF0">
    <property type="entry name" value="CYTOPLASMIC PROTEIN"/>
    <property type="match status" value="1"/>
</dbReference>